<name>A0A6C8Y298_SALDZ</name>
<reference evidence="2" key="1">
    <citation type="submission" date="2018-08" db="EMBL/GenBank/DDBJ databases">
        <authorList>
            <consortium name="GenomeTrakr network: Whole genome sequencing for foodborne pathogen traceback"/>
        </authorList>
    </citation>
    <scope>NUCLEOTIDE SEQUENCE [LARGE SCALE GENOMIC DNA]</scope>
    <source>
        <strain evidence="2">FMA0132</strain>
    </source>
</reference>
<gene>
    <name evidence="2" type="ORF">EL06_24960</name>
</gene>
<keyword evidence="1" id="KW-0812">Transmembrane</keyword>
<dbReference type="EMBL" id="RSHK01000037">
    <property type="protein sequence ID" value="MIE72547.1"/>
    <property type="molecule type" value="Genomic_DNA"/>
</dbReference>
<comment type="caution">
    <text evidence="2">The sequence shown here is derived from an EMBL/GenBank/DDBJ whole genome shotgun (WGS) entry which is preliminary data.</text>
</comment>
<evidence type="ECO:0000313" key="2">
    <source>
        <dbReference type="EMBL" id="MIE72547.1"/>
    </source>
</evidence>
<dbReference type="AlphaFoldDB" id="A0A6C8Y298"/>
<organism evidence="2">
    <name type="scientific">Salmonella diarizonae</name>
    <dbReference type="NCBI Taxonomy" id="59204"/>
    <lineage>
        <taxon>Bacteria</taxon>
        <taxon>Pseudomonadati</taxon>
        <taxon>Pseudomonadota</taxon>
        <taxon>Gammaproteobacteria</taxon>
        <taxon>Enterobacterales</taxon>
        <taxon>Enterobacteriaceae</taxon>
        <taxon>Salmonella</taxon>
    </lineage>
</organism>
<protein>
    <submittedName>
        <fullName evidence="2">Uncharacterized protein</fullName>
    </submittedName>
</protein>
<dbReference type="Proteomes" id="UP000885362">
    <property type="component" value="Unassembled WGS sequence"/>
</dbReference>
<feature type="transmembrane region" description="Helical" evidence="1">
    <location>
        <begin position="30"/>
        <end position="57"/>
    </location>
</feature>
<sequence>MNREELLYQILYSHNLEKLYGTLTGRIDKILSFCLLLLGSAVVASIGHPVATGLFIAGITALRMAFRFEAASEHARRQSGAWLKLFNTQHQALSDNDLLCAVTSLQEADSSVWSVLIRPAMILTQSEQGKTQREKLTPAERLFAFFSGGSVR</sequence>
<keyword evidence="1" id="KW-0472">Membrane</keyword>
<keyword evidence="1" id="KW-1133">Transmembrane helix</keyword>
<evidence type="ECO:0000256" key="1">
    <source>
        <dbReference type="SAM" id="Phobius"/>
    </source>
</evidence>
<accession>A0A6C8Y298</accession>
<proteinExistence type="predicted"/>